<evidence type="ECO:0000313" key="3">
    <source>
        <dbReference type="EMBL" id="KAK7206667.1"/>
    </source>
</evidence>
<reference evidence="3 4" key="1">
    <citation type="submission" date="2024-03" db="EMBL/GenBank/DDBJ databases">
        <title>Genome-scale model development and genomic sequencing of the oleaginous clade Lipomyces.</title>
        <authorList>
            <consortium name="Lawrence Berkeley National Laboratory"/>
            <person name="Czajka J.J."/>
            <person name="Han Y."/>
            <person name="Kim J."/>
            <person name="Mondo S.J."/>
            <person name="Hofstad B.A."/>
            <person name="Robles A."/>
            <person name="Haridas S."/>
            <person name="Riley R."/>
            <person name="LaButti K."/>
            <person name="Pangilinan J."/>
            <person name="Andreopoulos W."/>
            <person name="Lipzen A."/>
            <person name="Yan J."/>
            <person name="Wang M."/>
            <person name="Ng V."/>
            <person name="Grigoriev I.V."/>
            <person name="Spatafora J.W."/>
            <person name="Magnuson J.K."/>
            <person name="Baker S.E."/>
            <person name="Pomraning K.R."/>
        </authorList>
    </citation>
    <scope>NUCLEOTIDE SEQUENCE [LARGE SCALE GENOMIC DNA]</scope>
    <source>
        <strain evidence="3 4">Phaff 52-87</strain>
    </source>
</reference>
<dbReference type="EMBL" id="JBBJBU010000002">
    <property type="protein sequence ID" value="KAK7206667.1"/>
    <property type="molecule type" value="Genomic_DNA"/>
</dbReference>
<evidence type="ECO:0000313" key="4">
    <source>
        <dbReference type="Proteomes" id="UP001498771"/>
    </source>
</evidence>
<sequence length="119" mass="13591">MSIPPEALQKVVQEIEARMISSQMELSSVRQQIAQKERDIRLKELALKQLREIPPTVGVWEGVGKMFLNVPITEHIAGLETEKSSDQEQLKAMGKKLNYLEQTYKNAKKNIDEILGMQK</sequence>
<dbReference type="PANTHER" id="PTHR20903">
    <property type="entry name" value="PREFOLDIN SUBUNIT 1-RELATED"/>
    <property type="match status" value="1"/>
</dbReference>
<dbReference type="Proteomes" id="UP001498771">
    <property type="component" value="Unassembled WGS sequence"/>
</dbReference>
<protein>
    <submittedName>
        <fullName evidence="3">Prefoldin</fullName>
    </submittedName>
</protein>
<keyword evidence="4" id="KW-1185">Reference proteome</keyword>
<evidence type="ECO:0000256" key="1">
    <source>
        <dbReference type="ARBA" id="ARBA00008045"/>
    </source>
</evidence>
<dbReference type="InterPro" id="IPR002777">
    <property type="entry name" value="PFD_beta-like"/>
</dbReference>
<gene>
    <name evidence="3" type="ORF">BZA70DRAFT_274821</name>
</gene>
<dbReference type="SUPFAM" id="SSF46579">
    <property type="entry name" value="Prefoldin"/>
    <property type="match status" value="1"/>
</dbReference>
<dbReference type="GeneID" id="90037552"/>
<keyword evidence="2" id="KW-0143">Chaperone</keyword>
<comment type="similarity">
    <text evidence="1">Belongs to the prefoldin subunit beta family.</text>
</comment>
<evidence type="ECO:0000256" key="2">
    <source>
        <dbReference type="ARBA" id="ARBA00023186"/>
    </source>
</evidence>
<dbReference type="RefSeq" id="XP_064769700.1">
    <property type="nucleotide sequence ID" value="XM_064912040.1"/>
</dbReference>
<dbReference type="Gene3D" id="1.10.287.370">
    <property type="match status" value="1"/>
</dbReference>
<dbReference type="InterPro" id="IPR009053">
    <property type="entry name" value="Prefoldin"/>
</dbReference>
<proteinExistence type="inferred from homology"/>
<comment type="caution">
    <text evidence="3">The sequence shown here is derived from an EMBL/GenBank/DDBJ whole genome shotgun (WGS) entry which is preliminary data.</text>
</comment>
<accession>A0ABR1FA68</accession>
<dbReference type="Pfam" id="PF01920">
    <property type="entry name" value="Prefoldin_2"/>
    <property type="match status" value="1"/>
</dbReference>
<dbReference type="PANTHER" id="PTHR20903:SF0">
    <property type="entry name" value="PREFOLDIN SUBUNIT 1"/>
    <property type="match status" value="1"/>
</dbReference>
<organism evidence="3 4">
    <name type="scientific">Myxozyma melibiosi</name>
    <dbReference type="NCBI Taxonomy" id="54550"/>
    <lineage>
        <taxon>Eukaryota</taxon>
        <taxon>Fungi</taxon>
        <taxon>Dikarya</taxon>
        <taxon>Ascomycota</taxon>
        <taxon>Saccharomycotina</taxon>
        <taxon>Lipomycetes</taxon>
        <taxon>Lipomycetales</taxon>
        <taxon>Lipomycetaceae</taxon>
        <taxon>Myxozyma</taxon>
    </lineage>
</organism>
<name>A0ABR1FA68_9ASCO</name>